<proteinExistence type="predicted"/>
<evidence type="ECO:0000313" key="2">
    <source>
        <dbReference type="EMBL" id="RNF28971.1"/>
    </source>
</evidence>
<keyword evidence="3" id="KW-1185">Reference proteome</keyword>
<feature type="transmembrane region" description="Helical" evidence="1">
    <location>
        <begin position="44"/>
        <end position="62"/>
    </location>
</feature>
<dbReference type="Proteomes" id="UP000283254">
    <property type="component" value="Unassembled WGS sequence"/>
</dbReference>
<dbReference type="RefSeq" id="WP_123071261.1">
    <property type="nucleotide sequence ID" value="NZ_JSAB01000267.1"/>
</dbReference>
<dbReference type="AlphaFoldDB" id="A0A422QG93"/>
<sequence>MRPASRPVFHWIGQYLLAAGTMFLLLCAIDLMRGDSLAHTWGPTLLWSLAAAAIFVAARWRAASQAITDKPH</sequence>
<feature type="transmembrane region" description="Helical" evidence="1">
    <location>
        <begin position="12"/>
        <end position="32"/>
    </location>
</feature>
<keyword evidence="1" id="KW-0472">Membrane</keyword>
<name>A0A422QG93_9BURK</name>
<organism evidence="2 3">
    <name type="scientific">Massilia aurea</name>
    <dbReference type="NCBI Taxonomy" id="373040"/>
    <lineage>
        <taxon>Bacteria</taxon>
        <taxon>Pseudomonadati</taxon>
        <taxon>Pseudomonadota</taxon>
        <taxon>Betaproteobacteria</taxon>
        <taxon>Burkholderiales</taxon>
        <taxon>Oxalobacteraceae</taxon>
        <taxon>Telluria group</taxon>
        <taxon>Massilia</taxon>
    </lineage>
</organism>
<protein>
    <submittedName>
        <fullName evidence="2">Uncharacterized protein</fullName>
    </submittedName>
</protein>
<keyword evidence="1" id="KW-1133">Transmembrane helix</keyword>
<evidence type="ECO:0000256" key="1">
    <source>
        <dbReference type="SAM" id="Phobius"/>
    </source>
</evidence>
<accession>A0A422QG93</accession>
<reference evidence="2" key="1">
    <citation type="submission" date="2014-10" db="EMBL/GenBank/DDBJ databases">
        <title>Massilia sp. genome.</title>
        <authorList>
            <person name="Xu B."/>
            <person name="Dai L."/>
            <person name="Huang Z."/>
        </authorList>
    </citation>
    <scope>NUCLEOTIDE SEQUENCE [LARGE SCALE GENOMIC DNA]</scope>
    <source>
        <strain evidence="2">CFS-1</strain>
    </source>
</reference>
<dbReference type="OrthoDB" id="8759382at2"/>
<comment type="caution">
    <text evidence="2">The sequence shown here is derived from an EMBL/GenBank/DDBJ whole genome shotgun (WGS) entry which is preliminary data.</text>
</comment>
<gene>
    <name evidence="2" type="ORF">NM04_20395</name>
</gene>
<evidence type="ECO:0000313" key="3">
    <source>
        <dbReference type="Proteomes" id="UP000283254"/>
    </source>
</evidence>
<dbReference type="EMBL" id="JSAB01000267">
    <property type="protein sequence ID" value="RNF28971.1"/>
    <property type="molecule type" value="Genomic_DNA"/>
</dbReference>
<keyword evidence="1" id="KW-0812">Transmembrane</keyword>